<evidence type="ECO:0000313" key="3">
    <source>
        <dbReference type="Proteomes" id="UP000807025"/>
    </source>
</evidence>
<keyword evidence="3" id="KW-1185">Reference proteome</keyword>
<comment type="caution">
    <text evidence="2">The sequence shown here is derived from an EMBL/GenBank/DDBJ whole genome shotgun (WGS) entry which is preliminary data.</text>
</comment>
<organism evidence="2 3">
    <name type="scientific">Pleurotus eryngii</name>
    <name type="common">Boletus of the steppes</name>
    <dbReference type="NCBI Taxonomy" id="5323"/>
    <lineage>
        <taxon>Eukaryota</taxon>
        <taxon>Fungi</taxon>
        <taxon>Dikarya</taxon>
        <taxon>Basidiomycota</taxon>
        <taxon>Agaricomycotina</taxon>
        <taxon>Agaricomycetes</taxon>
        <taxon>Agaricomycetidae</taxon>
        <taxon>Agaricales</taxon>
        <taxon>Pleurotineae</taxon>
        <taxon>Pleurotaceae</taxon>
        <taxon>Pleurotus</taxon>
    </lineage>
</organism>
<dbReference type="Proteomes" id="UP000807025">
    <property type="component" value="Unassembled WGS sequence"/>
</dbReference>
<accession>A0A9P5ZQ90</accession>
<protein>
    <recommendedName>
        <fullName evidence="1">DUF6570 domain-containing protein</fullName>
    </recommendedName>
</protein>
<feature type="non-terminal residue" evidence="2">
    <location>
        <position position="166"/>
    </location>
</feature>
<feature type="non-terminal residue" evidence="2">
    <location>
        <position position="1"/>
    </location>
</feature>
<dbReference type="Pfam" id="PF20209">
    <property type="entry name" value="DUF6570"/>
    <property type="match status" value="1"/>
</dbReference>
<sequence length="166" mass="18553">TYFPLLLASKHAIKNMVTACAKKMEPSAVEEAGCAVCGQLVLRTELSKLRSVKNLLHVLVVPGMTRMRRRSERDPIRSIPGPVTDHSLRMICNSCRATLRKDKLPKNALARGLWIGEVPPELQDLRFVEKLVIARVRFSSCFVRVSSGFRKMIANALAFESPVPKI</sequence>
<evidence type="ECO:0000313" key="2">
    <source>
        <dbReference type="EMBL" id="KAF9491188.1"/>
    </source>
</evidence>
<dbReference type="OrthoDB" id="3202965at2759"/>
<dbReference type="InterPro" id="IPR046700">
    <property type="entry name" value="DUF6570"/>
</dbReference>
<dbReference type="AlphaFoldDB" id="A0A9P5ZQ90"/>
<reference evidence="2" key="1">
    <citation type="submission" date="2020-11" db="EMBL/GenBank/DDBJ databases">
        <authorList>
            <consortium name="DOE Joint Genome Institute"/>
            <person name="Ahrendt S."/>
            <person name="Riley R."/>
            <person name="Andreopoulos W."/>
            <person name="Labutti K."/>
            <person name="Pangilinan J."/>
            <person name="Ruiz-Duenas F.J."/>
            <person name="Barrasa J.M."/>
            <person name="Sanchez-Garcia M."/>
            <person name="Camarero S."/>
            <person name="Miyauchi S."/>
            <person name="Serrano A."/>
            <person name="Linde D."/>
            <person name="Babiker R."/>
            <person name="Drula E."/>
            <person name="Ayuso-Fernandez I."/>
            <person name="Pacheco R."/>
            <person name="Padilla G."/>
            <person name="Ferreira P."/>
            <person name="Barriuso J."/>
            <person name="Kellner H."/>
            <person name="Castanera R."/>
            <person name="Alfaro M."/>
            <person name="Ramirez L."/>
            <person name="Pisabarro A.G."/>
            <person name="Kuo A."/>
            <person name="Tritt A."/>
            <person name="Lipzen A."/>
            <person name="He G."/>
            <person name="Yan M."/>
            <person name="Ng V."/>
            <person name="Cullen D."/>
            <person name="Martin F."/>
            <person name="Rosso M.-N."/>
            <person name="Henrissat B."/>
            <person name="Hibbett D."/>
            <person name="Martinez A.T."/>
            <person name="Grigoriev I.V."/>
        </authorList>
    </citation>
    <scope>NUCLEOTIDE SEQUENCE</scope>
    <source>
        <strain evidence="2">ATCC 90797</strain>
    </source>
</reference>
<proteinExistence type="predicted"/>
<dbReference type="EMBL" id="MU154625">
    <property type="protein sequence ID" value="KAF9491188.1"/>
    <property type="molecule type" value="Genomic_DNA"/>
</dbReference>
<gene>
    <name evidence="2" type="ORF">BDN71DRAFT_1359690</name>
</gene>
<feature type="domain" description="DUF6570" evidence="1">
    <location>
        <begin position="101"/>
        <end position="165"/>
    </location>
</feature>
<name>A0A9P5ZQ90_PLEER</name>
<evidence type="ECO:0000259" key="1">
    <source>
        <dbReference type="Pfam" id="PF20209"/>
    </source>
</evidence>